<dbReference type="EMBL" id="JAMZEB010000002">
    <property type="protein sequence ID" value="MCP2358408.1"/>
    <property type="molecule type" value="Genomic_DNA"/>
</dbReference>
<evidence type="ECO:0000313" key="6">
    <source>
        <dbReference type="Proteomes" id="UP001139648"/>
    </source>
</evidence>
<feature type="transmembrane region" description="Helical" evidence="3">
    <location>
        <begin position="158"/>
        <end position="179"/>
    </location>
</feature>
<dbReference type="PROSITE" id="PS00893">
    <property type="entry name" value="NUDIX_BOX"/>
    <property type="match status" value="1"/>
</dbReference>
<dbReference type="Proteomes" id="UP001139648">
    <property type="component" value="Unassembled WGS sequence"/>
</dbReference>
<dbReference type="Gene3D" id="3.90.176.10">
    <property type="entry name" value="Toxin ADP-ribosyltransferase, Chain A, domain 1"/>
    <property type="match status" value="1"/>
</dbReference>
<dbReference type="InterPro" id="IPR020084">
    <property type="entry name" value="NUDIX_hydrolase_CS"/>
</dbReference>
<dbReference type="PROSITE" id="PS51996">
    <property type="entry name" value="TR_MART"/>
    <property type="match status" value="1"/>
</dbReference>
<dbReference type="Gene3D" id="3.90.79.10">
    <property type="entry name" value="Nucleoside Triphosphate Pyrophosphohydrolase"/>
    <property type="match status" value="1"/>
</dbReference>
<name>A0A9X2GQ28_9ACTN</name>
<dbReference type="InterPro" id="IPR003540">
    <property type="entry name" value="ADP-ribosyltransferase"/>
</dbReference>
<dbReference type="GO" id="GO:0004081">
    <property type="term" value="F:bis(5'-nucleosyl)-tetraphosphatase (asymmetrical) activity"/>
    <property type="evidence" value="ECO:0007669"/>
    <property type="project" value="TreeGrafter"/>
</dbReference>
<dbReference type="GO" id="GO:0005576">
    <property type="term" value="C:extracellular region"/>
    <property type="evidence" value="ECO:0007669"/>
    <property type="project" value="InterPro"/>
</dbReference>
<comment type="caution">
    <text evidence="5">The sequence shown here is derived from an EMBL/GenBank/DDBJ whole genome shotgun (WGS) entry which is preliminary data.</text>
</comment>
<dbReference type="GO" id="GO:0006167">
    <property type="term" value="P:AMP biosynthetic process"/>
    <property type="evidence" value="ECO:0007669"/>
    <property type="project" value="TreeGrafter"/>
</dbReference>
<keyword evidence="3" id="KW-0812">Transmembrane</keyword>
<dbReference type="PANTHER" id="PTHR21340">
    <property type="entry name" value="DIADENOSINE 5,5-P1,P4-TETRAPHOSPHATE PYROPHOSPHOHYDROLASE MUTT"/>
    <property type="match status" value="1"/>
</dbReference>
<feature type="compositionally biased region" description="Polar residues" evidence="2">
    <location>
        <begin position="764"/>
        <end position="785"/>
    </location>
</feature>
<dbReference type="InterPro" id="IPR051325">
    <property type="entry name" value="Nudix_hydrolase_domain"/>
</dbReference>
<feature type="domain" description="Nudix hydrolase" evidence="4">
    <location>
        <begin position="564"/>
        <end position="697"/>
    </location>
</feature>
<organism evidence="5 6">
    <name type="scientific">Nonomuraea thailandensis</name>
    <dbReference type="NCBI Taxonomy" id="1188745"/>
    <lineage>
        <taxon>Bacteria</taxon>
        <taxon>Bacillati</taxon>
        <taxon>Actinomycetota</taxon>
        <taxon>Actinomycetes</taxon>
        <taxon>Streptosporangiales</taxon>
        <taxon>Streptosporangiaceae</taxon>
        <taxon>Nonomuraea</taxon>
    </lineage>
</organism>
<evidence type="ECO:0000256" key="2">
    <source>
        <dbReference type="SAM" id="MobiDB-lite"/>
    </source>
</evidence>
<dbReference type="PROSITE" id="PS51462">
    <property type="entry name" value="NUDIX"/>
    <property type="match status" value="1"/>
</dbReference>
<dbReference type="SUPFAM" id="SSF56399">
    <property type="entry name" value="ADP-ribosylation"/>
    <property type="match status" value="1"/>
</dbReference>
<dbReference type="RefSeq" id="WP_253745512.1">
    <property type="nucleotide sequence ID" value="NZ_BAABKA010000054.1"/>
</dbReference>
<dbReference type="AlphaFoldDB" id="A0A9X2GQ28"/>
<feature type="transmembrane region" description="Helical" evidence="3">
    <location>
        <begin position="191"/>
        <end position="214"/>
    </location>
</feature>
<feature type="region of interest" description="Disordered" evidence="2">
    <location>
        <begin position="412"/>
        <end position="555"/>
    </location>
</feature>
<evidence type="ECO:0000259" key="4">
    <source>
        <dbReference type="PROSITE" id="PS51462"/>
    </source>
</evidence>
<sequence>MGFDGFLVPDWAKPYVGYAVGMDWPEGDEDGCFRLADACAASAKNVSLYGGIGGVSQLGDDWDGDALEAFLEHARSVADPVLARLVMQLVQSAIDFNELGVQVQYTKRMIEVSVWFLIFQIGWLLAMAFGPWGGLSLALIGSRVQLTRLVIAQLGKRLLVNVGLFGALLAGMDLAVQASQARRDHLDWEQIMTSAGTGAALGGFLTVFTGLWPARSMWGLMFRSGLASGATDLTFQLAGGEPLDPERLLKNFTSGVVGGADAHWASWSPGSHLDGGGAAPGSPAHPASSGSGHSSLGGGSHPASTGHGSPYGTGSHSTSTSPPSNVTSLASSWVQHADQSSPSPPVTMTDPGPAGRSGTDAVPAPAVVNRLPPDTAARADGGAGPYSGLGNKQDVIPAKLGRSIDSMINSTATADAPSTARSSAGTVDAPSTARPGAGTVDAPGAPRPAENGPASAKPAGLGPPSLSAQATPLSVPHQPAASGAAPLGDAKLDPHPSSGHPAATLDANQAARSEDATAPAARQSDGPGDSSSPARAAAEQPGPFQILDNPGRSGDGYVPSGHWGKYGAAGVLIRAIDKWGVPRYLLMQQSQHVSNAGKWQLPGGALDSLETPVQGAAREISEELGVDQAYLDQLQLRGELPVEAAKGWTYTNLAAEGKMFTPKLDTFEVGAAKWFSLEDLVGLANANQLHPALAKALPDLVALFHKETRQPDSGIAGPKPETASRPETASASRPETANRPETAPRPDAVLKRNAGDDPAPATTPHYTSAGMTSRITPPVNFGSSQVPPPGHLFVPGQADPVPVPPEPEHPPMQVPPQPAQPPLPFSGLADKAAADLAGSTIRQAHTGLLYTGPALHVPMDAPFGARVVGTSFGQAVWGQVLESLPKGEAASVKHYSDNGYTSINGLLRTSGQPHVSGFAMVKKGPMSVVALAHIENLKKALSRQPVPETIDVFRSVRMHRDLFTVPMEELPGTVQRDPAFLSTNIGKSSVWHYDVVMHLRVPEGTPALYLDPISHHAGERELLLGPGRSWFVEDVQRRDHQWHVYGWILPEGAG</sequence>
<keyword evidence="3" id="KW-1133">Transmembrane helix</keyword>
<keyword evidence="3" id="KW-0472">Membrane</keyword>
<evidence type="ECO:0000313" key="5">
    <source>
        <dbReference type="EMBL" id="MCP2358408.1"/>
    </source>
</evidence>
<feature type="transmembrane region" description="Helical" evidence="3">
    <location>
        <begin position="114"/>
        <end position="137"/>
    </location>
</feature>
<feature type="region of interest" description="Disordered" evidence="2">
    <location>
        <begin position="268"/>
        <end position="392"/>
    </location>
</feature>
<dbReference type="SUPFAM" id="SSF55811">
    <property type="entry name" value="Nudix"/>
    <property type="match status" value="1"/>
</dbReference>
<accession>A0A9X2GQ28</accession>
<reference evidence="5" key="1">
    <citation type="submission" date="2022-06" db="EMBL/GenBank/DDBJ databases">
        <title>Sequencing the genomes of 1000 actinobacteria strains.</title>
        <authorList>
            <person name="Klenk H.-P."/>
        </authorList>
    </citation>
    <scope>NUCLEOTIDE SEQUENCE</scope>
    <source>
        <strain evidence="5">DSM 46694</strain>
    </source>
</reference>
<dbReference type="Pfam" id="PF00293">
    <property type="entry name" value="NUDIX"/>
    <property type="match status" value="1"/>
</dbReference>
<dbReference type="InterPro" id="IPR000086">
    <property type="entry name" value="NUDIX_hydrolase_dom"/>
</dbReference>
<feature type="compositionally biased region" description="Polar residues" evidence="2">
    <location>
        <begin position="325"/>
        <end position="341"/>
    </location>
</feature>
<proteinExistence type="predicted"/>
<dbReference type="InterPro" id="IPR015797">
    <property type="entry name" value="NUDIX_hydrolase-like_dom_sf"/>
</dbReference>
<evidence type="ECO:0000256" key="1">
    <source>
        <dbReference type="ARBA" id="ARBA00022801"/>
    </source>
</evidence>
<gene>
    <name evidence="5" type="ORF">HD597_005428</name>
</gene>
<feature type="region of interest" description="Disordered" evidence="2">
    <location>
        <begin position="708"/>
        <end position="819"/>
    </location>
</feature>
<dbReference type="Pfam" id="PF03496">
    <property type="entry name" value="ADPrib_exo_Tox"/>
    <property type="match status" value="1"/>
</dbReference>
<keyword evidence="1" id="KW-0378">Hydrolase</keyword>
<keyword evidence="6" id="KW-1185">Reference proteome</keyword>
<protein>
    <submittedName>
        <fullName evidence="5">8-oxo-dGTP pyrophosphatase MutT (NUDIX family)</fullName>
    </submittedName>
</protein>
<dbReference type="GO" id="GO:0006754">
    <property type="term" value="P:ATP biosynthetic process"/>
    <property type="evidence" value="ECO:0007669"/>
    <property type="project" value="TreeGrafter"/>
</dbReference>
<evidence type="ECO:0000256" key="3">
    <source>
        <dbReference type="SAM" id="Phobius"/>
    </source>
</evidence>
<feature type="compositionally biased region" description="Pro residues" evidence="2">
    <location>
        <begin position="801"/>
        <end position="819"/>
    </location>
</feature>
<feature type="compositionally biased region" description="Low complexity" evidence="2">
    <location>
        <begin position="280"/>
        <end position="294"/>
    </location>
</feature>
<dbReference type="PANTHER" id="PTHR21340:SF0">
    <property type="entry name" value="BIS(5'-NUCLEOSYL)-TETRAPHOSPHATASE [ASYMMETRICAL]"/>
    <property type="match status" value="1"/>
</dbReference>
<feature type="compositionally biased region" description="Polar residues" evidence="2">
    <location>
        <begin position="725"/>
        <end position="735"/>
    </location>
</feature>
<feature type="compositionally biased region" description="Low complexity" evidence="2">
    <location>
        <begin position="301"/>
        <end position="324"/>
    </location>
</feature>
<feature type="compositionally biased region" description="Basic and acidic residues" evidence="2">
    <location>
        <begin position="736"/>
        <end position="755"/>
    </location>
</feature>